<dbReference type="InterPro" id="IPR001611">
    <property type="entry name" value="Leu-rich_rpt"/>
</dbReference>
<dbReference type="FunFam" id="3.40.50.300:FF:001091">
    <property type="entry name" value="Probable disease resistance protein At1g61300"/>
    <property type="match status" value="1"/>
</dbReference>
<name>A0A2N9G7C4_FAGSY</name>
<comment type="similarity">
    <text evidence="1">Belongs to the disease resistance NB-LRR family.</text>
</comment>
<dbReference type="PANTHER" id="PTHR33463">
    <property type="entry name" value="NB-ARC DOMAIN-CONTAINING PROTEIN-RELATED"/>
    <property type="match status" value="1"/>
</dbReference>
<proteinExistence type="inferred from homology"/>
<dbReference type="Gene3D" id="3.80.10.10">
    <property type="entry name" value="Ribonuclease Inhibitor"/>
    <property type="match status" value="1"/>
</dbReference>
<dbReference type="EMBL" id="OIVN01006057">
    <property type="protein sequence ID" value="SPD24969.1"/>
    <property type="molecule type" value="Genomic_DNA"/>
</dbReference>
<dbReference type="Pfam" id="PF23559">
    <property type="entry name" value="WHD_DRP"/>
    <property type="match status" value="1"/>
</dbReference>
<organism evidence="11">
    <name type="scientific">Fagus sylvatica</name>
    <name type="common">Beechnut</name>
    <dbReference type="NCBI Taxonomy" id="28930"/>
    <lineage>
        <taxon>Eukaryota</taxon>
        <taxon>Viridiplantae</taxon>
        <taxon>Streptophyta</taxon>
        <taxon>Embryophyta</taxon>
        <taxon>Tracheophyta</taxon>
        <taxon>Spermatophyta</taxon>
        <taxon>Magnoliopsida</taxon>
        <taxon>eudicotyledons</taxon>
        <taxon>Gunneridae</taxon>
        <taxon>Pentapetalae</taxon>
        <taxon>rosids</taxon>
        <taxon>fabids</taxon>
        <taxon>Fagales</taxon>
        <taxon>Fagaceae</taxon>
        <taxon>Fagus</taxon>
    </lineage>
</organism>
<feature type="coiled-coil region" evidence="7">
    <location>
        <begin position="78"/>
        <end position="112"/>
    </location>
</feature>
<evidence type="ECO:0000256" key="5">
    <source>
        <dbReference type="ARBA" id="ARBA00022821"/>
    </source>
</evidence>
<dbReference type="InterPro" id="IPR058922">
    <property type="entry name" value="WHD_DRP"/>
</dbReference>
<protein>
    <submittedName>
        <fullName evidence="11">Uncharacterized protein</fullName>
    </submittedName>
</protein>
<evidence type="ECO:0000259" key="9">
    <source>
        <dbReference type="Pfam" id="PF23247"/>
    </source>
</evidence>
<dbReference type="Pfam" id="PF00931">
    <property type="entry name" value="NB-ARC"/>
    <property type="match status" value="1"/>
</dbReference>
<dbReference type="InterPro" id="IPR002182">
    <property type="entry name" value="NB-ARC"/>
</dbReference>
<evidence type="ECO:0000313" key="12">
    <source>
        <dbReference type="EMBL" id="SPD24969.1"/>
    </source>
</evidence>
<evidence type="ECO:0000259" key="8">
    <source>
        <dbReference type="Pfam" id="PF00931"/>
    </source>
</evidence>
<dbReference type="PRINTS" id="PR00364">
    <property type="entry name" value="DISEASERSIST"/>
</dbReference>
<dbReference type="InterPro" id="IPR032675">
    <property type="entry name" value="LRR_dom_sf"/>
</dbReference>
<evidence type="ECO:0000256" key="2">
    <source>
        <dbReference type="ARBA" id="ARBA00022614"/>
    </source>
</evidence>
<dbReference type="EMBL" id="OIVN01001534">
    <property type="protein sequence ID" value="SPC95014.1"/>
    <property type="molecule type" value="Genomic_DNA"/>
</dbReference>
<dbReference type="PANTHER" id="PTHR33463:SF186">
    <property type="entry name" value="NB-ARC DOMAIN-CONTAINING PROTEIN"/>
    <property type="match status" value="1"/>
</dbReference>
<evidence type="ECO:0000256" key="7">
    <source>
        <dbReference type="SAM" id="Coils"/>
    </source>
</evidence>
<dbReference type="InterPro" id="IPR042197">
    <property type="entry name" value="Apaf_helical"/>
</dbReference>
<dbReference type="GO" id="GO:0006952">
    <property type="term" value="P:defense response"/>
    <property type="evidence" value="ECO:0007669"/>
    <property type="project" value="UniProtKB-KW"/>
</dbReference>
<evidence type="ECO:0000256" key="1">
    <source>
        <dbReference type="ARBA" id="ARBA00008894"/>
    </source>
</evidence>
<reference evidence="11" key="1">
    <citation type="submission" date="2018-02" db="EMBL/GenBank/DDBJ databases">
        <authorList>
            <person name="Cohen D.B."/>
            <person name="Kent A.D."/>
        </authorList>
    </citation>
    <scope>NUCLEOTIDE SEQUENCE</scope>
</reference>
<dbReference type="InterPro" id="IPR027417">
    <property type="entry name" value="P-loop_NTPase"/>
</dbReference>
<dbReference type="InterPro" id="IPR036388">
    <property type="entry name" value="WH-like_DNA-bd_sf"/>
</dbReference>
<dbReference type="Gene3D" id="1.10.10.10">
    <property type="entry name" value="Winged helix-like DNA-binding domain superfamily/Winged helix DNA-binding domain"/>
    <property type="match status" value="1"/>
</dbReference>
<dbReference type="GO" id="GO:0005524">
    <property type="term" value="F:ATP binding"/>
    <property type="evidence" value="ECO:0007669"/>
    <property type="project" value="UniProtKB-KW"/>
</dbReference>
<dbReference type="PROSITE" id="PS51450">
    <property type="entry name" value="LRR"/>
    <property type="match status" value="1"/>
</dbReference>
<feature type="domain" description="NB-ARC" evidence="8">
    <location>
        <begin position="172"/>
        <end position="334"/>
    </location>
</feature>
<sequence length="991" mass="113538">MLGAAASGIGSAAASAVGTSVGDEVYKYGKELFHDVSRRVDNDLENNYERLIEHAEKLCARRDDILAQAKTKQVTQVCEAWISRVMKIEKEVQELETKYKKEKSKKRTFNQLWNGSSESRAELNKSMAEKCEKWHNLWLEGKFEIGMVVKKLPERVIIIPTPKIEDKPFLHSTIEEILGHLQDKNVKRIGLWGMAGIGKTTILQNLNNNEAIAKMFDIVIWVTVSKDWSLEKLQHSIAARLKLNMEGMTDPNEIAQQIRGELKSKRCLLLLDEVWEVLDLPLIGMYDNEKDSKVVLATRHRHVCYDMETDEEINVQRLSEASALQMFKVKVGRNANLPGIEPIAKLVVNECAGLPLLIDKVASIFRRKDNFHLWNDGLRSLRRWPSIKIQGINELIDYLKFCYEDLDDEVKKVCFLYGAIYPEDYEIYIDYLLECWRAEGFIHDANEFRDARGKGHSILDELINVSLLEKSEKINHVRMNKVLRNMALNISSRSCNFKVLVKPREGLQEAPNEEEWKQANRISLMDNKLCTLPEMPDCNELSTLLLQRNRDLRSIPELFFGCMENLRVLDLHGTGIASLPSSISCLKCLRALYLNSCICLRELCYLEGLEHLEVLDIRDTRINHFPIQIGRLIQLKCLRMSLSNFGIGNSSNVEFPQNVFSSLSLLEELQIDVDPNNRSWEATVKAITKEVATLKHLTSLSICFPTVDCLQSFISASPLWKDFRFTFQFSVGYHDSTRYQILDFFEYQIRNCLKFANGEGVDPIISDVLLETDAFELIGHKGASRLSDFGIESINKMRGCLIEGCDEIETIVHCNSEGRSALECLEKMYINNVPKLESIWEGPIHAGSLARLTTLTLRRCLKLKKIFSNGMIEQLFKLEHLSIEECPEIEEIITESENNGLKPDAFPRLKMVVLSDLPKVKSIWTDDSLKWPSLESIKISMCQMLTRLPFNNDNAISLRCIEANQSWWSALVWQDDAIEKRLRSIWLQSSS</sequence>
<evidence type="ECO:0000313" key="11">
    <source>
        <dbReference type="EMBL" id="SPC95014.1"/>
    </source>
</evidence>
<keyword evidence="3" id="KW-0677">Repeat</keyword>
<keyword evidence="5" id="KW-0611">Plant defense</keyword>
<dbReference type="GO" id="GO:0043531">
    <property type="term" value="F:ADP binding"/>
    <property type="evidence" value="ECO:0007669"/>
    <property type="project" value="InterPro"/>
</dbReference>
<dbReference type="InterPro" id="IPR057135">
    <property type="entry name" value="At4g27190-like_LRR"/>
</dbReference>
<accession>A0A2N9G7C4</accession>
<dbReference type="Gene3D" id="1.10.8.430">
    <property type="entry name" value="Helical domain of apoptotic protease-activating factors"/>
    <property type="match status" value="1"/>
</dbReference>
<keyword evidence="2" id="KW-0433">Leucine-rich repeat</keyword>
<evidence type="ECO:0000256" key="3">
    <source>
        <dbReference type="ARBA" id="ARBA00022737"/>
    </source>
</evidence>
<evidence type="ECO:0000256" key="4">
    <source>
        <dbReference type="ARBA" id="ARBA00022741"/>
    </source>
</evidence>
<keyword evidence="6" id="KW-0067">ATP-binding</keyword>
<dbReference type="AlphaFoldDB" id="A0A2N9G7C4"/>
<dbReference type="Gene3D" id="3.40.50.300">
    <property type="entry name" value="P-loop containing nucleotide triphosphate hydrolases"/>
    <property type="match status" value="1"/>
</dbReference>
<evidence type="ECO:0000256" key="6">
    <source>
        <dbReference type="ARBA" id="ARBA00022840"/>
    </source>
</evidence>
<feature type="domain" description="Disease resistance protein winged helix" evidence="10">
    <location>
        <begin position="420"/>
        <end position="487"/>
    </location>
</feature>
<dbReference type="SUPFAM" id="SSF52540">
    <property type="entry name" value="P-loop containing nucleoside triphosphate hydrolases"/>
    <property type="match status" value="1"/>
</dbReference>
<dbReference type="SUPFAM" id="SSF52058">
    <property type="entry name" value="L domain-like"/>
    <property type="match status" value="1"/>
</dbReference>
<dbReference type="Pfam" id="PF13855">
    <property type="entry name" value="LRR_8"/>
    <property type="match status" value="1"/>
</dbReference>
<gene>
    <name evidence="11" type="ORF">FSB_LOCUS22896</name>
    <name evidence="12" type="ORF">FSB_LOCUS52851</name>
</gene>
<dbReference type="FunFam" id="1.10.10.10:FF:000322">
    <property type="entry name" value="Probable disease resistance protein At1g63360"/>
    <property type="match status" value="1"/>
</dbReference>
<dbReference type="InterPro" id="IPR050905">
    <property type="entry name" value="Plant_NBS-LRR"/>
</dbReference>
<keyword evidence="4" id="KW-0547">Nucleotide-binding</keyword>
<feature type="domain" description="Disease resistance protein At4g27190-like leucine-rich repeats" evidence="9">
    <location>
        <begin position="801"/>
        <end position="886"/>
    </location>
</feature>
<evidence type="ECO:0000259" key="10">
    <source>
        <dbReference type="Pfam" id="PF23559"/>
    </source>
</evidence>
<dbReference type="Pfam" id="PF23247">
    <property type="entry name" value="LRR_RPS2"/>
    <property type="match status" value="1"/>
</dbReference>
<keyword evidence="7" id="KW-0175">Coiled coil</keyword>